<sequence>MKMVQEEETDRRKKWSGRNVKRKISKVERARTWRSGQELEGAEAVATRGWVEDELDAEEMSDEEWRPPRQRRRRCRRRRERERSLAESWRAWSRTAAKRRLGAPRLPPTEASKQQEQAEGGSGALHRMAVALWRALLLPPHTAASLAAAIFSGCCRVAFAVRPQPSHYASYQ</sequence>
<feature type="compositionally biased region" description="Basic residues" evidence="1">
    <location>
        <begin position="12"/>
        <end position="21"/>
    </location>
</feature>
<feature type="region of interest" description="Disordered" evidence="1">
    <location>
        <begin position="98"/>
        <end position="122"/>
    </location>
</feature>
<feature type="compositionally biased region" description="Basic residues" evidence="1">
    <location>
        <begin position="68"/>
        <end position="80"/>
    </location>
</feature>
<dbReference type="EMBL" id="JBFDAA010000009">
    <property type="protein sequence ID" value="KAL1128892.1"/>
    <property type="molecule type" value="Genomic_DNA"/>
</dbReference>
<comment type="caution">
    <text evidence="2">The sequence shown here is derived from an EMBL/GenBank/DDBJ whole genome shotgun (WGS) entry which is preliminary data.</text>
</comment>
<reference evidence="2 3" key="1">
    <citation type="submission" date="2024-07" db="EMBL/GenBank/DDBJ databases">
        <title>Chromosome-level genome assembly of the water stick insect Ranatra chinensis (Heteroptera: Nepidae).</title>
        <authorList>
            <person name="Liu X."/>
        </authorList>
    </citation>
    <scope>NUCLEOTIDE SEQUENCE [LARGE SCALE GENOMIC DNA]</scope>
    <source>
        <strain evidence="2">Cailab_2021Rc</strain>
        <tissue evidence="2">Muscle</tissue>
    </source>
</reference>
<keyword evidence="3" id="KW-1185">Reference proteome</keyword>
<feature type="region of interest" description="Disordered" evidence="1">
    <location>
        <begin position="50"/>
        <end position="86"/>
    </location>
</feature>
<evidence type="ECO:0000313" key="2">
    <source>
        <dbReference type="EMBL" id="KAL1128892.1"/>
    </source>
</evidence>
<dbReference type="Proteomes" id="UP001558652">
    <property type="component" value="Unassembled WGS sequence"/>
</dbReference>
<protein>
    <submittedName>
        <fullName evidence="2">Uncharacterized protein</fullName>
    </submittedName>
</protein>
<evidence type="ECO:0000256" key="1">
    <source>
        <dbReference type="SAM" id="MobiDB-lite"/>
    </source>
</evidence>
<name>A0ABD0YNS6_9HEMI</name>
<feature type="region of interest" description="Disordered" evidence="1">
    <location>
        <begin position="1"/>
        <end position="21"/>
    </location>
</feature>
<proteinExistence type="predicted"/>
<feature type="compositionally biased region" description="Acidic residues" evidence="1">
    <location>
        <begin position="52"/>
        <end position="62"/>
    </location>
</feature>
<accession>A0ABD0YNS6</accession>
<evidence type="ECO:0000313" key="3">
    <source>
        <dbReference type="Proteomes" id="UP001558652"/>
    </source>
</evidence>
<organism evidence="2 3">
    <name type="scientific">Ranatra chinensis</name>
    <dbReference type="NCBI Taxonomy" id="642074"/>
    <lineage>
        <taxon>Eukaryota</taxon>
        <taxon>Metazoa</taxon>
        <taxon>Ecdysozoa</taxon>
        <taxon>Arthropoda</taxon>
        <taxon>Hexapoda</taxon>
        <taxon>Insecta</taxon>
        <taxon>Pterygota</taxon>
        <taxon>Neoptera</taxon>
        <taxon>Paraneoptera</taxon>
        <taxon>Hemiptera</taxon>
        <taxon>Heteroptera</taxon>
        <taxon>Panheteroptera</taxon>
        <taxon>Nepomorpha</taxon>
        <taxon>Nepidae</taxon>
        <taxon>Ranatrinae</taxon>
        <taxon>Ranatra</taxon>
    </lineage>
</organism>
<dbReference type="AlphaFoldDB" id="A0ABD0YNS6"/>
<gene>
    <name evidence="2" type="ORF">AAG570_013426</name>
</gene>